<organism evidence="1 2">
    <name type="scientific">Chryseobacterium geocarposphaerae</name>
    <dbReference type="NCBI Taxonomy" id="1416776"/>
    <lineage>
        <taxon>Bacteria</taxon>
        <taxon>Pseudomonadati</taxon>
        <taxon>Bacteroidota</taxon>
        <taxon>Flavobacteriia</taxon>
        <taxon>Flavobacteriales</taxon>
        <taxon>Weeksellaceae</taxon>
        <taxon>Chryseobacterium group</taxon>
        <taxon>Chryseobacterium</taxon>
    </lineage>
</organism>
<comment type="caution">
    <text evidence="1">The sequence shown here is derived from an EMBL/GenBank/DDBJ whole genome shotgun (WGS) entry which is preliminary data.</text>
</comment>
<dbReference type="EMBL" id="JAVDQS010000007">
    <property type="protein sequence ID" value="MDR6405885.1"/>
    <property type="molecule type" value="Genomic_DNA"/>
</dbReference>
<accession>A0ABU1LH57</accession>
<protein>
    <submittedName>
        <fullName evidence="1">Uncharacterized protein</fullName>
    </submittedName>
</protein>
<reference evidence="1 2" key="1">
    <citation type="submission" date="2023-07" db="EMBL/GenBank/DDBJ databases">
        <title>Sorghum-associated microbial communities from plants grown in Nebraska, USA.</title>
        <authorList>
            <person name="Schachtman D."/>
        </authorList>
    </citation>
    <scope>NUCLEOTIDE SEQUENCE [LARGE SCALE GENOMIC DNA]</scope>
    <source>
        <strain evidence="1 2">DS1709</strain>
    </source>
</reference>
<dbReference type="RefSeq" id="WP_115979775.1">
    <property type="nucleotide sequence ID" value="NZ_JAVDQS010000007.1"/>
</dbReference>
<sequence length="95" mass="11426">MKKRNLHKNKLKNRIKNVKKNKHFFDDFLKQEVYELEQNMDEGSDIFSGFEVPDFQFEDFDLNFDFTFDVDFNIDTDVDFSEIKGFELVEVAEPD</sequence>
<keyword evidence="2" id="KW-1185">Reference proteome</keyword>
<evidence type="ECO:0000313" key="2">
    <source>
        <dbReference type="Proteomes" id="UP001184853"/>
    </source>
</evidence>
<proteinExistence type="predicted"/>
<gene>
    <name evidence="1" type="ORF">J2781_002819</name>
</gene>
<dbReference type="Proteomes" id="UP001184853">
    <property type="component" value="Unassembled WGS sequence"/>
</dbReference>
<evidence type="ECO:0000313" key="1">
    <source>
        <dbReference type="EMBL" id="MDR6405885.1"/>
    </source>
</evidence>
<name>A0ABU1LH57_9FLAO</name>